<evidence type="ECO:0000313" key="1">
    <source>
        <dbReference type="EMBL" id="KAE9965272.1"/>
    </source>
</evidence>
<protein>
    <submittedName>
        <fullName evidence="1">Uncharacterized protein</fullName>
    </submittedName>
</protein>
<proteinExistence type="predicted"/>
<organism evidence="1 2">
    <name type="scientific">Venturia inaequalis</name>
    <name type="common">Apple scab fungus</name>
    <dbReference type="NCBI Taxonomy" id="5025"/>
    <lineage>
        <taxon>Eukaryota</taxon>
        <taxon>Fungi</taxon>
        <taxon>Dikarya</taxon>
        <taxon>Ascomycota</taxon>
        <taxon>Pezizomycotina</taxon>
        <taxon>Dothideomycetes</taxon>
        <taxon>Pleosporomycetidae</taxon>
        <taxon>Venturiales</taxon>
        <taxon>Venturiaceae</taxon>
        <taxon>Venturia</taxon>
    </lineage>
</organism>
<dbReference type="Proteomes" id="UP000433883">
    <property type="component" value="Unassembled WGS sequence"/>
</dbReference>
<reference evidence="1 2" key="1">
    <citation type="submission" date="2019-11" db="EMBL/GenBank/DDBJ databases">
        <title>Venturia inaequalis Genome Resource.</title>
        <authorList>
            <person name="Lichtner F.J."/>
        </authorList>
    </citation>
    <scope>NUCLEOTIDE SEQUENCE [LARGE SCALE GENOMIC DNA]</scope>
    <source>
        <strain evidence="1">Bline_iso_100314</strain>
    </source>
</reference>
<dbReference type="AlphaFoldDB" id="A0A8H3U8X6"/>
<accession>A0A8H3U8X6</accession>
<evidence type="ECO:0000313" key="2">
    <source>
        <dbReference type="Proteomes" id="UP000433883"/>
    </source>
</evidence>
<sequence>MVASLQSLPVELRLQIWDHYVRASDLNIHQPRRFRRGVQRHLLAILQTCQTFRLEALSILTLDKFCFHCASTESLLDLFSKLSRMQLSSIRHLTVRDIPFDFEGDFFFWHDFFPLCPGLQLDTLTILDGGSSIERQDSAVSSSRVFPENRNHPLGLPSSSNETTALRGAKVDIFVAKKDYLGQKGVILDPEKRDVFDNNATDWIRPRPRLQRREMMVILQRGKDAYIVEDGSGLKSSVSELFEDRSWQVIKEDALRWRVVCESGSPRLYPSKNGQDAFRDMNRGILRQS</sequence>
<gene>
    <name evidence="1" type="ORF">BLS_007741</name>
</gene>
<name>A0A8H3U8X6_VENIN</name>
<dbReference type="EMBL" id="WNWQ01000623">
    <property type="protein sequence ID" value="KAE9965272.1"/>
    <property type="molecule type" value="Genomic_DNA"/>
</dbReference>
<comment type="caution">
    <text evidence="1">The sequence shown here is derived from an EMBL/GenBank/DDBJ whole genome shotgun (WGS) entry which is preliminary data.</text>
</comment>